<protein>
    <recommendedName>
        <fullName evidence="2">FAD-dependent urate hydroxylase HpyO/Asp monooxygenase CreE-like FAD/NAD(P)-binding domain-containing protein</fullName>
    </recommendedName>
</protein>
<dbReference type="AlphaFoldDB" id="A0A3R9YKE3"/>
<dbReference type="Proteomes" id="UP000274661">
    <property type="component" value="Unassembled WGS sequence"/>
</dbReference>
<dbReference type="Gene3D" id="3.50.50.60">
    <property type="entry name" value="FAD/NAD(P)-binding domain"/>
    <property type="match status" value="2"/>
</dbReference>
<dbReference type="SUPFAM" id="SSF51905">
    <property type="entry name" value="FAD/NAD(P)-binding domain"/>
    <property type="match status" value="1"/>
</dbReference>
<dbReference type="EMBL" id="RWJF01000001">
    <property type="protein sequence ID" value="RST31850.1"/>
    <property type="molecule type" value="Genomic_DNA"/>
</dbReference>
<keyword evidence="1" id="KW-1133">Transmembrane helix</keyword>
<dbReference type="InterPro" id="IPR036188">
    <property type="entry name" value="FAD/NAD-bd_sf"/>
</dbReference>
<dbReference type="RefSeq" id="WP_126719790.1">
    <property type="nucleotide sequence ID" value="NZ_RWJF01000001.1"/>
</dbReference>
<evidence type="ECO:0000313" key="3">
    <source>
        <dbReference type="EMBL" id="RST31850.1"/>
    </source>
</evidence>
<reference evidence="3 4" key="1">
    <citation type="submission" date="2018-12" db="EMBL/GenBank/DDBJ databases">
        <title>Sphingomonas sp. HMF7854 Genome sequencing and assembly.</title>
        <authorList>
            <person name="Cha I."/>
            <person name="Kang H."/>
            <person name="Kim H."/>
            <person name="Kang J."/>
            <person name="Joh K."/>
        </authorList>
    </citation>
    <scope>NUCLEOTIDE SEQUENCE [LARGE SCALE GENOMIC DNA]</scope>
    <source>
        <strain evidence="3 4">HMF7854</strain>
    </source>
</reference>
<feature type="domain" description="FAD-dependent urate hydroxylase HpyO/Asp monooxygenase CreE-like FAD/NAD(P)-binding" evidence="2">
    <location>
        <begin position="11"/>
        <end position="144"/>
    </location>
</feature>
<dbReference type="PANTHER" id="PTHR40254">
    <property type="entry name" value="BLR0577 PROTEIN"/>
    <property type="match status" value="1"/>
</dbReference>
<proteinExistence type="predicted"/>
<dbReference type="Pfam" id="PF13454">
    <property type="entry name" value="NAD_binding_9"/>
    <property type="match status" value="1"/>
</dbReference>
<feature type="transmembrane region" description="Helical" evidence="1">
    <location>
        <begin position="7"/>
        <end position="26"/>
    </location>
</feature>
<keyword evidence="1" id="KW-0472">Membrane</keyword>
<evidence type="ECO:0000259" key="2">
    <source>
        <dbReference type="Pfam" id="PF13454"/>
    </source>
</evidence>
<organism evidence="3 4">
    <name type="scientific">Sphingomonas ginkgonis</name>
    <dbReference type="NCBI Taxonomy" id="2315330"/>
    <lineage>
        <taxon>Bacteria</taxon>
        <taxon>Pseudomonadati</taxon>
        <taxon>Pseudomonadota</taxon>
        <taxon>Alphaproteobacteria</taxon>
        <taxon>Sphingomonadales</taxon>
        <taxon>Sphingomonadaceae</taxon>
        <taxon>Sphingomonas</taxon>
    </lineage>
</organism>
<name>A0A3R9YKE3_9SPHN</name>
<comment type="caution">
    <text evidence="3">The sequence shown here is derived from an EMBL/GenBank/DDBJ whole genome shotgun (WGS) entry which is preliminary data.</text>
</comment>
<dbReference type="InterPro" id="IPR038732">
    <property type="entry name" value="HpyO/CreE_NAD-binding"/>
</dbReference>
<sequence>MRSDDRRVVVAIIGGGFSGFMLAAHLDRRGIGCVVVEERVAVGVAYATDEPRHLLNVAAGQMSAWADEPDHFASWFGTADAFAPRRDYRAYLQHIRAGLSPERVTVAPARAVGAERDADGGWTVRLDDGSALRADLLVLAQGNQPPEPLPGTEALQPPRYHNNPWTAAAEADLARAAREDRPVLLIGTGLTMIDSVLSLEAHGHRGTITAVSRRGLVPQSHRFDRRAIPEEIAPPPFGSLMRLWRHVRCETRLRDWRSCVDALRPHSHALWQSLSEADRRRFLRHARPWWDIHRHRIARRSARRSPRCATRDGWWSRRGGSARWRTAAT</sequence>
<dbReference type="PANTHER" id="PTHR40254:SF1">
    <property type="entry name" value="BLR0577 PROTEIN"/>
    <property type="match status" value="1"/>
</dbReference>
<dbReference type="InterPro" id="IPR052189">
    <property type="entry name" value="L-asp_N-monooxygenase_NS-form"/>
</dbReference>
<evidence type="ECO:0000256" key="1">
    <source>
        <dbReference type="SAM" id="Phobius"/>
    </source>
</evidence>
<keyword evidence="1" id="KW-0812">Transmembrane</keyword>
<gene>
    <name evidence="3" type="ORF">HMF7854_14145</name>
</gene>
<evidence type="ECO:0000313" key="4">
    <source>
        <dbReference type="Proteomes" id="UP000274661"/>
    </source>
</evidence>
<accession>A0A3R9YKE3</accession>
<dbReference type="OrthoDB" id="101972at2"/>
<keyword evidence="4" id="KW-1185">Reference proteome</keyword>